<dbReference type="Proteomes" id="UP000799778">
    <property type="component" value="Unassembled WGS sequence"/>
</dbReference>
<gene>
    <name evidence="1" type="ORF">BU24DRAFT_195261</name>
</gene>
<dbReference type="AlphaFoldDB" id="A0A6A5XS89"/>
<name>A0A6A5XS89_9PLEO</name>
<proteinExistence type="predicted"/>
<reference evidence="1" key="1">
    <citation type="journal article" date="2020" name="Stud. Mycol.">
        <title>101 Dothideomycetes genomes: a test case for predicting lifestyles and emergence of pathogens.</title>
        <authorList>
            <person name="Haridas S."/>
            <person name="Albert R."/>
            <person name="Binder M."/>
            <person name="Bloem J."/>
            <person name="Labutti K."/>
            <person name="Salamov A."/>
            <person name="Andreopoulos B."/>
            <person name="Baker S."/>
            <person name="Barry K."/>
            <person name="Bills G."/>
            <person name="Bluhm B."/>
            <person name="Cannon C."/>
            <person name="Castanera R."/>
            <person name="Culley D."/>
            <person name="Daum C."/>
            <person name="Ezra D."/>
            <person name="Gonzalez J."/>
            <person name="Henrissat B."/>
            <person name="Kuo A."/>
            <person name="Liang C."/>
            <person name="Lipzen A."/>
            <person name="Lutzoni F."/>
            <person name="Magnuson J."/>
            <person name="Mondo S."/>
            <person name="Nolan M."/>
            <person name="Ohm R."/>
            <person name="Pangilinan J."/>
            <person name="Park H.-J."/>
            <person name="Ramirez L."/>
            <person name="Alfaro M."/>
            <person name="Sun H."/>
            <person name="Tritt A."/>
            <person name="Yoshinaga Y."/>
            <person name="Zwiers L.-H."/>
            <person name="Turgeon B."/>
            <person name="Goodwin S."/>
            <person name="Spatafora J."/>
            <person name="Crous P."/>
            <person name="Grigoriev I."/>
        </authorList>
    </citation>
    <scope>NUCLEOTIDE SEQUENCE</scope>
    <source>
        <strain evidence="1">CBS 175.79</strain>
    </source>
</reference>
<dbReference type="GeneID" id="54279145"/>
<evidence type="ECO:0000313" key="1">
    <source>
        <dbReference type="EMBL" id="KAF2016168.1"/>
    </source>
</evidence>
<evidence type="ECO:0000313" key="2">
    <source>
        <dbReference type="Proteomes" id="UP000799778"/>
    </source>
</evidence>
<dbReference type="EMBL" id="ML978069">
    <property type="protein sequence ID" value="KAF2016168.1"/>
    <property type="molecule type" value="Genomic_DNA"/>
</dbReference>
<protein>
    <submittedName>
        <fullName evidence="1">Uncharacterized protein</fullName>
    </submittedName>
</protein>
<organism evidence="1 2">
    <name type="scientific">Aaosphaeria arxii CBS 175.79</name>
    <dbReference type="NCBI Taxonomy" id="1450172"/>
    <lineage>
        <taxon>Eukaryota</taxon>
        <taxon>Fungi</taxon>
        <taxon>Dikarya</taxon>
        <taxon>Ascomycota</taxon>
        <taxon>Pezizomycotina</taxon>
        <taxon>Dothideomycetes</taxon>
        <taxon>Pleosporomycetidae</taxon>
        <taxon>Pleosporales</taxon>
        <taxon>Pleosporales incertae sedis</taxon>
        <taxon>Aaosphaeria</taxon>
    </lineage>
</organism>
<sequence length="106" mass="12113">MFRFSTSIQDTKTHQRHAAAIILHTNSPSIMCDSHRATTIQNTKYVGTVYGILVASPHHTSNRDYNTHNTLDNSLIHQRVVVALSICYKFRVLSIPHRNNHPPWPL</sequence>
<dbReference type="RefSeq" id="XP_033384507.1">
    <property type="nucleotide sequence ID" value="XM_033521748.1"/>
</dbReference>
<accession>A0A6A5XS89</accession>
<keyword evidence="2" id="KW-1185">Reference proteome</keyword>